<name>A0AAD2D519_EUPCR</name>
<evidence type="ECO:0000313" key="6">
    <source>
        <dbReference type="Proteomes" id="UP001295684"/>
    </source>
</evidence>
<dbReference type="GO" id="GO:0005634">
    <property type="term" value="C:nucleus"/>
    <property type="evidence" value="ECO:0007669"/>
    <property type="project" value="UniProtKB-SubCell"/>
</dbReference>
<comment type="caution">
    <text evidence="5">The sequence shown here is derived from an EMBL/GenBank/DDBJ whole genome shotgun (WGS) entry which is preliminary data.</text>
</comment>
<dbReference type="GO" id="GO:0005737">
    <property type="term" value="C:cytoplasm"/>
    <property type="evidence" value="ECO:0007669"/>
    <property type="project" value="TreeGrafter"/>
</dbReference>
<comment type="subcellular location">
    <subcellularLocation>
        <location evidence="1">Nucleus</location>
    </subcellularLocation>
</comment>
<dbReference type="Pfam" id="PF00227">
    <property type="entry name" value="Proteasome"/>
    <property type="match status" value="1"/>
</dbReference>
<keyword evidence="6" id="KW-1185">Reference proteome</keyword>
<organism evidence="5 6">
    <name type="scientific">Euplotes crassus</name>
    <dbReference type="NCBI Taxonomy" id="5936"/>
    <lineage>
        <taxon>Eukaryota</taxon>
        <taxon>Sar</taxon>
        <taxon>Alveolata</taxon>
        <taxon>Ciliophora</taxon>
        <taxon>Intramacronucleata</taxon>
        <taxon>Spirotrichea</taxon>
        <taxon>Hypotrichia</taxon>
        <taxon>Euplotida</taxon>
        <taxon>Euplotidae</taxon>
        <taxon>Moneuplotes</taxon>
    </lineage>
</organism>
<proteinExistence type="predicted"/>
<evidence type="ECO:0000256" key="1">
    <source>
        <dbReference type="ARBA" id="ARBA00004123"/>
    </source>
</evidence>
<accession>A0AAD2D519</accession>
<dbReference type="FunFam" id="3.60.20.10:FF:000027">
    <property type="entry name" value="Proteasome subunit beta type-6"/>
    <property type="match status" value="1"/>
</dbReference>
<dbReference type="Proteomes" id="UP001295684">
    <property type="component" value="Unassembled WGS sequence"/>
</dbReference>
<gene>
    <name evidence="5" type="ORF">ECRASSUSDP1_LOCUS21195</name>
</gene>
<dbReference type="InterPro" id="IPR001353">
    <property type="entry name" value="Proteasome_sua/b"/>
</dbReference>
<dbReference type="Gene3D" id="3.60.20.10">
    <property type="entry name" value="Glutamine Phosphoribosylpyrophosphate, subunit 1, domain 1"/>
    <property type="match status" value="1"/>
</dbReference>
<dbReference type="SUPFAM" id="SSF56235">
    <property type="entry name" value="N-terminal nucleophile aminohydrolases (Ntn hydrolases)"/>
    <property type="match status" value="1"/>
</dbReference>
<protein>
    <submittedName>
        <fullName evidence="5">Uncharacterized protein</fullName>
    </submittedName>
</protein>
<reference evidence="5" key="1">
    <citation type="submission" date="2023-07" db="EMBL/GenBank/DDBJ databases">
        <authorList>
            <consortium name="AG Swart"/>
            <person name="Singh M."/>
            <person name="Singh A."/>
            <person name="Seah K."/>
            <person name="Emmerich C."/>
        </authorList>
    </citation>
    <scope>NUCLEOTIDE SEQUENCE</scope>
    <source>
        <strain evidence="5">DP1</strain>
    </source>
</reference>
<dbReference type="InterPro" id="IPR023333">
    <property type="entry name" value="Proteasome_suB-type"/>
</dbReference>
<evidence type="ECO:0000256" key="3">
    <source>
        <dbReference type="ARBA" id="ARBA00022942"/>
    </source>
</evidence>
<evidence type="ECO:0000313" key="5">
    <source>
        <dbReference type="EMBL" id="CAI2379778.1"/>
    </source>
</evidence>
<dbReference type="GO" id="GO:0005839">
    <property type="term" value="C:proteasome core complex"/>
    <property type="evidence" value="ECO:0007669"/>
    <property type="project" value="InterPro"/>
</dbReference>
<dbReference type="GO" id="GO:0051603">
    <property type="term" value="P:proteolysis involved in protein catabolic process"/>
    <property type="evidence" value="ECO:0007669"/>
    <property type="project" value="InterPro"/>
</dbReference>
<keyword evidence="2" id="KW-0963">Cytoplasm</keyword>
<dbReference type="PANTHER" id="PTHR32194:SF2">
    <property type="entry name" value="PROTEASOME SUBUNIT BETA TYPE-1"/>
    <property type="match status" value="1"/>
</dbReference>
<keyword evidence="4" id="KW-0539">Nucleus</keyword>
<evidence type="ECO:0000256" key="2">
    <source>
        <dbReference type="ARBA" id="ARBA00022490"/>
    </source>
</evidence>
<dbReference type="PANTHER" id="PTHR32194">
    <property type="entry name" value="METALLOPROTEASE TLDD"/>
    <property type="match status" value="1"/>
</dbReference>
<dbReference type="EMBL" id="CAMPGE010021642">
    <property type="protein sequence ID" value="CAI2379778.1"/>
    <property type="molecule type" value="Genomic_DNA"/>
</dbReference>
<evidence type="ECO:0000256" key="4">
    <source>
        <dbReference type="ARBA" id="ARBA00023242"/>
    </source>
</evidence>
<dbReference type="InterPro" id="IPR029055">
    <property type="entry name" value="Ntn_hydrolases_N"/>
</dbReference>
<dbReference type="PROSITE" id="PS51476">
    <property type="entry name" value="PROTEASOME_BETA_2"/>
    <property type="match status" value="1"/>
</dbReference>
<dbReference type="AlphaFoldDB" id="A0AAD2D519"/>
<keyword evidence="3" id="KW-0647">Proteasome</keyword>
<sequence length="242" mass="26866">MSKMDFHAKLAGNIFKIDNDDTEKAPAMERGFNPYVTNEGTVAAVAGKDFCKVVGDTRCSLGYTILSRDLSKITKLTDKVVVATAGMRADAIALHKVLLTRIKTYKAKFHKYPDIDVIARMLGNTLYGRRFFPYYTFNLLCGINSEGEGAIYGYDAVGSYDRVNCGAMGSGSELIVPILDNQIKDHNVLEPEAPSDTEIVENVLRDSMHAAAERDIYTGDGLEMFTIDKDGIRFEKEPLRRD</sequence>